<feature type="domain" description="GGDEF" evidence="4">
    <location>
        <begin position="109"/>
        <end position="238"/>
    </location>
</feature>
<dbReference type="CDD" id="cd01949">
    <property type="entry name" value="GGDEF"/>
    <property type="match status" value="1"/>
</dbReference>
<dbReference type="KEGG" id="lvs:LOKVESSMR4R_02952"/>
<dbReference type="SUPFAM" id="SSF55073">
    <property type="entry name" value="Nucleotide cyclase"/>
    <property type="match status" value="1"/>
</dbReference>
<keyword evidence="5" id="KW-0808">Transferase</keyword>
<dbReference type="GO" id="GO:0052621">
    <property type="term" value="F:diguanylate cyclase activity"/>
    <property type="evidence" value="ECO:0007669"/>
    <property type="project" value="UniProtKB-EC"/>
</dbReference>
<gene>
    <name evidence="5" type="primary">ycdT</name>
    <name evidence="5" type="ORF">LOKVESSMR4R_02952</name>
</gene>
<reference evidence="5 6" key="1">
    <citation type="submission" date="2017-05" db="EMBL/GenBank/DDBJ databases">
        <title>Genome Sequence of Loktanella vestfoldensis Strain SMR4r Isolated from a Culture of the Diatom Skeletonema marinoi.</title>
        <authorList>
            <person name="Topel M."/>
            <person name="Pinder M.I.M."/>
            <person name="Johansson O.N."/>
            <person name="Kourtchenko O."/>
            <person name="Godhe A."/>
            <person name="Clarke A.K."/>
        </authorList>
    </citation>
    <scope>NUCLEOTIDE SEQUENCE [LARGE SCALE GENOMIC DNA]</scope>
    <source>
        <strain evidence="5 6">SMR4r</strain>
    </source>
</reference>
<dbReference type="PANTHER" id="PTHR45138:SF9">
    <property type="entry name" value="DIGUANYLATE CYCLASE DGCM-RELATED"/>
    <property type="match status" value="1"/>
</dbReference>
<evidence type="ECO:0000256" key="2">
    <source>
        <dbReference type="ARBA" id="ARBA00034247"/>
    </source>
</evidence>
<evidence type="ECO:0000259" key="4">
    <source>
        <dbReference type="PROSITE" id="PS50887"/>
    </source>
</evidence>
<keyword evidence="6" id="KW-1185">Reference proteome</keyword>
<dbReference type="Gene3D" id="3.30.70.270">
    <property type="match status" value="1"/>
</dbReference>
<dbReference type="Proteomes" id="UP000195273">
    <property type="component" value="Chromosome"/>
</dbReference>
<dbReference type="EMBL" id="CP021431">
    <property type="protein sequence ID" value="ARU02243.1"/>
    <property type="molecule type" value="Genomic_DNA"/>
</dbReference>
<dbReference type="AlphaFoldDB" id="A0A1Y0EF65"/>
<evidence type="ECO:0000256" key="1">
    <source>
        <dbReference type="ARBA" id="ARBA00012528"/>
    </source>
</evidence>
<dbReference type="NCBIfam" id="TIGR00254">
    <property type="entry name" value="GGDEF"/>
    <property type="match status" value="1"/>
</dbReference>
<feature type="transmembrane region" description="Helical" evidence="3">
    <location>
        <begin position="20"/>
        <end position="39"/>
    </location>
</feature>
<dbReference type="InterPro" id="IPR043128">
    <property type="entry name" value="Rev_trsase/Diguanyl_cyclase"/>
</dbReference>
<dbReference type="EC" id="2.7.7.65" evidence="1"/>
<dbReference type="GO" id="GO:0043709">
    <property type="term" value="P:cell adhesion involved in single-species biofilm formation"/>
    <property type="evidence" value="ECO:0007669"/>
    <property type="project" value="TreeGrafter"/>
</dbReference>
<feature type="transmembrane region" description="Helical" evidence="3">
    <location>
        <begin position="51"/>
        <end position="70"/>
    </location>
</feature>
<evidence type="ECO:0000256" key="3">
    <source>
        <dbReference type="SAM" id="Phobius"/>
    </source>
</evidence>
<dbReference type="GO" id="GO:1902201">
    <property type="term" value="P:negative regulation of bacterial-type flagellum-dependent cell motility"/>
    <property type="evidence" value="ECO:0007669"/>
    <property type="project" value="TreeGrafter"/>
</dbReference>
<name>A0A1Y0EF65_9RHOB</name>
<dbReference type="OrthoDB" id="9812260at2"/>
<protein>
    <recommendedName>
        <fullName evidence="1">diguanylate cyclase</fullName>
        <ecNumber evidence="1">2.7.7.65</ecNumber>
    </recommendedName>
</protein>
<dbReference type="PANTHER" id="PTHR45138">
    <property type="entry name" value="REGULATORY COMPONENTS OF SENSORY TRANSDUCTION SYSTEM"/>
    <property type="match status" value="1"/>
</dbReference>
<evidence type="ECO:0000313" key="5">
    <source>
        <dbReference type="EMBL" id="ARU02243.1"/>
    </source>
</evidence>
<dbReference type="GO" id="GO:0005886">
    <property type="term" value="C:plasma membrane"/>
    <property type="evidence" value="ECO:0007669"/>
    <property type="project" value="TreeGrafter"/>
</dbReference>
<dbReference type="SMART" id="SM00267">
    <property type="entry name" value="GGDEF"/>
    <property type="match status" value="1"/>
</dbReference>
<dbReference type="PROSITE" id="PS50887">
    <property type="entry name" value="GGDEF"/>
    <property type="match status" value="1"/>
</dbReference>
<dbReference type="InterPro" id="IPR000160">
    <property type="entry name" value="GGDEF_dom"/>
</dbReference>
<sequence>MEKIINLLAPRNRLGVVLRVVLFTIAIGLANMVFAVTIVPRLPDVPLVYDLTRALVVGVPFLWLFFAVMLHQVRLQRRLSFLSCRDWLTGLNNRRTFFDLATLRTQQCKTGILLMLDADHFKQINDTYGHQAGDSCLKAIAYMLNRNLRTGDISGRIGGEEFAILLADTTPDHARVISERLAKPIPFRAGPAHLTVTLSIGAVVATPDTPLDVLFSLADRALYQAKSEGRARVVFAEPVFDTTQIRLAV</sequence>
<keyword evidence="3" id="KW-1133">Transmembrane helix</keyword>
<dbReference type="InterPro" id="IPR050469">
    <property type="entry name" value="Diguanylate_Cyclase"/>
</dbReference>
<keyword evidence="3" id="KW-0472">Membrane</keyword>
<keyword evidence="5" id="KW-0548">Nucleotidyltransferase</keyword>
<accession>A0A1Y0EF65</accession>
<dbReference type="RefSeq" id="WP_087209896.1">
    <property type="nucleotide sequence ID" value="NZ_CP021431.1"/>
</dbReference>
<dbReference type="Pfam" id="PF00990">
    <property type="entry name" value="GGDEF"/>
    <property type="match status" value="1"/>
</dbReference>
<organism evidence="5 6">
    <name type="scientific">Yoonia vestfoldensis</name>
    <dbReference type="NCBI Taxonomy" id="245188"/>
    <lineage>
        <taxon>Bacteria</taxon>
        <taxon>Pseudomonadati</taxon>
        <taxon>Pseudomonadota</taxon>
        <taxon>Alphaproteobacteria</taxon>
        <taxon>Rhodobacterales</taxon>
        <taxon>Paracoccaceae</taxon>
        <taxon>Yoonia</taxon>
    </lineage>
</organism>
<dbReference type="InterPro" id="IPR029787">
    <property type="entry name" value="Nucleotide_cyclase"/>
</dbReference>
<dbReference type="FunFam" id="3.30.70.270:FF:000001">
    <property type="entry name" value="Diguanylate cyclase domain protein"/>
    <property type="match status" value="1"/>
</dbReference>
<evidence type="ECO:0000313" key="6">
    <source>
        <dbReference type="Proteomes" id="UP000195273"/>
    </source>
</evidence>
<comment type="catalytic activity">
    <reaction evidence="2">
        <text>2 GTP = 3',3'-c-di-GMP + 2 diphosphate</text>
        <dbReference type="Rhea" id="RHEA:24898"/>
        <dbReference type="ChEBI" id="CHEBI:33019"/>
        <dbReference type="ChEBI" id="CHEBI:37565"/>
        <dbReference type="ChEBI" id="CHEBI:58805"/>
        <dbReference type="EC" id="2.7.7.65"/>
    </reaction>
</comment>
<keyword evidence="3" id="KW-0812">Transmembrane</keyword>
<proteinExistence type="predicted"/>